<keyword evidence="6" id="KW-0472">Membrane</keyword>
<evidence type="ECO:0000256" key="3">
    <source>
        <dbReference type="ARBA" id="ARBA00022695"/>
    </source>
</evidence>
<dbReference type="GO" id="GO:0106408">
    <property type="term" value="F:diadenylate cyclase activity"/>
    <property type="evidence" value="ECO:0007669"/>
    <property type="project" value="UniProtKB-EC"/>
</dbReference>
<evidence type="ECO:0000259" key="7">
    <source>
        <dbReference type="PROSITE" id="PS51794"/>
    </source>
</evidence>
<dbReference type="EMBL" id="JAHCVK010000005">
    <property type="protein sequence ID" value="MBT0653860.1"/>
    <property type="molecule type" value="Genomic_DNA"/>
</dbReference>
<feature type="transmembrane region" description="Helical" evidence="6">
    <location>
        <begin position="6"/>
        <end position="24"/>
    </location>
</feature>
<evidence type="ECO:0000256" key="4">
    <source>
        <dbReference type="ARBA" id="ARBA00022741"/>
    </source>
</evidence>
<feature type="transmembrane region" description="Helical" evidence="6">
    <location>
        <begin position="54"/>
        <end position="76"/>
    </location>
</feature>
<comment type="caution">
    <text evidence="6">Lacks conserved residue(s) required for the propagation of feature annotation.</text>
</comment>
<dbReference type="Pfam" id="PF02457">
    <property type="entry name" value="DAC"/>
    <property type="match status" value="1"/>
</dbReference>
<evidence type="ECO:0000256" key="5">
    <source>
        <dbReference type="ARBA" id="ARBA00022840"/>
    </source>
</evidence>
<keyword evidence="3 6" id="KW-0548">Nucleotidyltransferase</keyword>
<proteinExistence type="inferred from homology"/>
<reference evidence="8 9" key="1">
    <citation type="submission" date="2021-05" db="EMBL/GenBank/DDBJ databases">
        <title>The draft genome of Geobacter luticola JCM 17780.</title>
        <authorList>
            <person name="Xu Z."/>
            <person name="Masuda Y."/>
            <person name="Itoh H."/>
            <person name="Senoo K."/>
        </authorList>
    </citation>
    <scope>NUCLEOTIDE SEQUENCE [LARGE SCALE GENOMIC DNA]</scope>
    <source>
        <strain evidence="8 9">JCM 17780</strain>
    </source>
</reference>
<dbReference type="InterPro" id="IPR034701">
    <property type="entry name" value="CdaA"/>
</dbReference>
<keyword evidence="6" id="KW-0812">Transmembrane</keyword>
<dbReference type="PROSITE" id="PS51794">
    <property type="entry name" value="DAC"/>
    <property type="match status" value="1"/>
</dbReference>
<feature type="transmembrane region" description="Helical" evidence="6">
    <location>
        <begin position="261"/>
        <end position="282"/>
    </location>
</feature>
<comment type="subunit">
    <text evidence="6">Probably a homodimer.</text>
</comment>
<dbReference type="InterPro" id="IPR036888">
    <property type="entry name" value="DNA_integrity_DisA_N_sf"/>
</dbReference>
<comment type="caution">
    <text evidence="8">The sequence shown here is derived from an EMBL/GenBank/DDBJ whole genome shotgun (WGS) entry which is preliminary data.</text>
</comment>
<evidence type="ECO:0000256" key="2">
    <source>
        <dbReference type="ARBA" id="ARBA00022679"/>
    </source>
</evidence>
<dbReference type="InterPro" id="IPR045585">
    <property type="entry name" value="CdaA_N"/>
</dbReference>
<evidence type="ECO:0000313" key="8">
    <source>
        <dbReference type="EMBL" id="MBT0653860.1"/>
    </source>
</evidence>
<dbReference type="Gene3D" id="2.170.120.30">
    <property type="match status" value="1"/>
</dbReference>
<protein>
    <recommendedName>
        <fullName evidence="6">Diadenylate cyclase</fullName>
        <shortName evidence="6">DAC</shortName>
        <ecNumber evidence="6">2.7.7.85</ecNumber>
    </recommendedName>
    <alternativeName>
        <fullName evidence="6">Cyclic-di-AMP synthase</fullName>
        <shortName evidence="6">c-di-AMP synthase</shortName>
    </alternativeName>
</protein>
<dbReference type="Pfam" id="PF19293">
    <property type="entry name" value="CdaA_N"/>
    <property type="match status" value="1"/>
</dbReference>
<evidence type="ECO:0000256" key="1">
    <source>
        <dbReference type="ARBA" id="ARBA00000877"/>
    </source>
</evidence>
<feature type="transmembrane region" description="Helical" evidence="6">
    <location>
        <begin position="31"/>
        <end position="48"/>
    </location>
</feature>
<dbReference type="RefSeq" id="WP_214175860.1">
    <property type="nucleotide sequence ID" value="NZ_JAHCVK010000005.1"/>
</dbReference>
<evidence type="ECO:0000313" key="9">
    <source>
        <dbReference type="Proteomes" id="UP000756860"/>
    </source>
</evidence>
<gene>
    <name evidence="8" type="primary">cdaA</name>
    <name evidence="6" type="synonym">dacA</name>
    <name evidence="8" type="ORF">KI810_12390</name>
</gene>
<keyword evidence="6" id="KW-1003">Cell membrane</keyword>
<dbReference type="SUPFAM" id="SSF143597">
    <property type="entry name" value="YojJ-like"/>
    <property type="match status" value="1"/>
</dbReference>
<dbReference type="InterPro" id="IPR012505">
    <property type="entry name" value="YbbR"/>
</dbReference>
<feature type="domain" description="DAC" evidence="7">
    <location>
        <begin position="77"/>
        <end position="234"/>
    </location>
</feature>
<dbReference type="Proteomes" id="UP000756860">
    <property type="component" value="Unassembled WGS sequence"/>
</dbReference>
<dbReference type="NCBIfam" id="TIGR00159">
    <property type="entry name" value="diadenylate cyclase CdaA"/>
    <property type="match status" value="1"/>
</dbReference>
<dbReference type="Gene3D" id="2.170.120.40">
    <property type="entry name" value="YbbR-like domain"/>
    <property type="match status" value="1"/>
</dbReference>
<keyword evidence="5 6" id="KW-0067">ATP-binding</keyword>
<comment type="function">
    <text evidence="6">Catalyzes the condensation of 2 ATP molecules into cyclic di-AMP (c-di-AMP), a second messenger used to regulate differing processes in different bacteria.</text>
</comment>
<dbReference type="EC" id="2.7.7.85" evidence="6"/>
<accession>A0ABS5SER2</accession>
<dbReference type="Pfam" id="PF07949">
    <property type="entry name" value="YbbR"/>
    <property type="match status" value="2"/>
</dbReference>
<comment type="similarity">
    <text evidence="6">Belongs to the adenylate cyclase family. DacA/CdaA subfamily.</text>
</comment>
<sequence length="470" mass="52266">MFPYIRVQDVIDIVIMSFLLYQLYSWFRNTKAMQVVIGLGFLGALYVVTKNLGLFMTSWILQELGTVLFVLLIVIFQSEIRQALYRFSLLRNLFDRQESPVQLDFMDIANTVFSLASRRTGSIIVFQRREPLDEYLLHGVPVDGLVTAQLIGSIFRDGTPLHDGAVLIRDGRVIQASCHLPLSANADIPQHYGTRHRAGLGITERSDAVVVIVSEERGEVSLALAGELHSVATPEQLSEKLHTLLAPPSPDAGKISWRHRLFGNLMPKLATVLLVVACWLLITTREGGVLTVAAPIKYHNLPDGLVLTRTTPEEVEVQLKFISRLIPSPKNLDVVADLDLSGIREGSSQLAVKEDNFQLPTGVVVTGVKPSMVRLMAERKIRKTVPIRIKTVGTLPGQLRLKRLASEPRTVQAEGPAHLLNQLESIATEEVDLAVIRQSTVMEKRLMMPSPQLRVLQDEPVKVRVTIVGR</sequence>
<evidence type="ECO:0000256" key="6">
    <source>
        <dbReference type="HAMAP-Rule" id="MF_01499"/>
    </source>
</evidence>
<dbReference type="PANTHER" id="PTHR34185">
    <property type="entry name" value="DIADENYLATE CYCLASE"/>
    <property type="match status" value="1"/>
</dbReference>
<dbReference type="PANTHER" id="PTHR34185:SF1">
    <property type="entry name" value="DIADENYLATE CYCLASE"/>
    <property type="match status" value="1"/>
</dbReference>
<keyword evidence="2 6" id="KW-0808">Transferase</keyword>
<keyword evidence="9" id="KW-1185">Reference proteome</keyword>
<dbReference type="InterPro" id="IPR050338">
    <property type="entry name" value="DisA"/>
</dbReference>
<dbReference type="HAMAP" id="MF_01499">
    <property type="entry name" value="DacA"/>
    <property type="match status" value="1"/>
</dbReference>
<organism evidence="8 9">
    <name type="scientific">Geomobilimonas luticola</name>
    <dbReference type="NCBI Taxonomy" id="1114878"/>
    <lineage>
        <taxon>Bacteria</taxon>
        <taxon>Pseudomonadati</taxon>
        <taxon>Thermodesulfobacteriota</taxon>
        <taxon>Desulfuromonadia</taxon>
        <taxon>Geobacterales</taxon>
        <taxon>Geobacteraceae</taxon>
        <taxon>Geomobilimonas</taxon>
    </lineage>
</organism>
<dbReference type="InterPro" id="IPR003390">
    <property type="entry name" value="DNA_integrity_scan_DisA_N"/>
</dbReference>
<keyword evidence="6" id="KW-1133">Transmembrane helix</keyword>
<dbReference type="Gene3D" id="3.40.1700.10">
    <property type="entry name" value="DNA integrity scanning protein, DisA, N-terminal domain"/>
    <property type="match status" value="1"/>
</dbReference>
<comment type="catalytic activity">
    <reaction evidence="1 6">
        <text>2 ATP = 3',3'-c-di-AMP + 2 diphosphate</text>
        <dbReference type="Rhea" id="RHEA:35655"/>
        <dbReference type="ChEBI" id="CHEBI:30616"/>
        <dbReference type="ChEBI" id="CHEBI:33019"/>
        <dbReference type="ChEBI" id="CHEBI:71500"/>
        <dbReference type="EC" id="2.7.7.85"/>
    </reaction>
</comment>
<name>A0ABS5SER2_9BACT</name>
<keyword evidence="4 6" id="KW-0547">Nucleotide-binding</keyword>